<dbReference type="InterPro" id="IPR013216">
    <property type="entry name" value="Methyltransf_11"/>
</dbReference>
<organism evidence="2 3">
    <name type="scientific">Micromonospora coerulea</name>
    <dbReference type="NCBI Taxonomy" id="47856"/>
    <lineage>
        <taxon>Bacteria</taxon>
        <taxon>Bacillati</taxon>
        <taxon>Actinomycetota</taxon>
        <taxon>Actinomycetes</taxon>
        <taxon>Micromonosporales</taxon>
        <taxon>Micromonosporaceae</taxon>
        <taxon>Micromonospora</taxon>
    </lineage>
</organism>
<dbReference type="SUPFAM" id="SSF53335">
    <property type="entry name" value="S-adenosyl-L-methionine-dependent methyltransferases"/>
    <property type="match status" value="1"/>
</dbReference>
<gene>
    <name evidence="2" type="ORF">GCM10023176_59670</name>
</gene>
<dbReference type="Proteomes" id="UP001500307">
    <property type="component" value="Unassembled WGS sequence"/>
</dbReference>
<dbReference type="PANTHER" id="PTHR43591">
    <property type="entry name" value="METHYLTRANSFERASE"/>
    <property type="match status" value="1"/>
</dbReference>
<dbReference type="Gene3D" id="3.40.50.150">
    <property type="entry name" value="Vaccinia Virus protein VP39"/>
    <property type="match status" value="1"/>
</dbReference>
<accession>A0ABP8T2J0</accession>
<dbReference type="GO" id="GO:0008168">
    <property type="term" value="F:methyltransferase activity"/>
    <property type="evidence" value="ECO:0007669"/>
    <property type="project" value="UniProtKB-KW"/>
</dbReference>
<dbReference type="GO" id="GO:0032259">
    <property type="term" value="P:methylation"/>
    <property type="evidence" value="ECO:0007669"/>
    <property type="project" value="UniProtKB-KW"/>
</dbReference>
<sequence length="274" mass="29360">MSAMIDNDFDAHERSRWAGRTAAYERSFGRLCAYPADSLLDAAAVRAGRRMLDVGTGPGTVAARALRRGAEVVAVDAEPTMLDAARRHARGAEVRQGTLPDLPFPAGGFDCAVANFVLNHVGDPAAAAAELRRVVRPGGRVAVTIWPSPHPPLQRLWGEIIAAAEVTPPPDLPRLAPERDFPRTEEGLTALLAGAGLTDVRCTTVTWVHHADPEDWWAGPANGIATIGLLLERQPAAVRARIRREYDRLAARYRDADGQLALPTAALLASARVA</sequence>
<dbReference type="EMBL" id="BAABGU010000058">
    <property type="protein sequence ID" value="GAA4580327.1"/>
    <property type="molecule type" value="Genomic_DNA"/>
</dbReference>
<feature type="domain" description="Methyltransferase type 11" evidence="1">
    <location>
        <begin position="52"/>
        <end position="142"/>
    </location>
</feature>
<keyword evidence="2" id="KW-0489">Methyltransferase</keyword>
<evidence type="ECO:0000259" key="1">
    <source>
        <dbReference type="Pfam" id="PF08241"/>
    </source>
</evidence>
<evidence type="ECO:0000313" key="2">
    <source>
        <dbReference type="EMBL" id="GAA4580327.1"/>
    </source>
</evidence>
<evidence type="ECO:0000313" key="3">
    <source>
        <dbReference type="Proteomes" id="UP001500307"/>
    </source>
</evidence>
<protein>
    <submittedName>
        <fullName evidence="2">Class I SAM-dependent methyltransferase</fullName>
    </submittedName>
</protein>
<keyword evidence="3" id="KW-1185">Reference proteome</keyword>
<dbReference type="CDD" id="cd02440">
    <property type="entry name" value="AdoMet_MTases"/>
    <property type="match status" value="1"/>
</dbReference>
<dbReference type="Pfam" id="PF08241">
    <property type="entry name" value="Methyltransf_11"/>
    <property type="match status" value="1"/>
</dbReference>
<comment type="caution">
    <text evidence="2">The sequence shown here is derived from an EMBL/GenBank/DDBJ whole genome shotgun (WGS) entry which is preliminary data.</text>
</comment>
<name>A0ABP8T2J0_9ACTN</name>
<proteinExistence type="predicted"/>
<dbReference type="InterPro" id="IPR029063">
    <property type="entry name" value="SAM-dependent_MTases_sf"/>
</dbReference>
<keyword evidence="2" id="KW-0808">Transferase</keyword>
<reference evidence="3" key="1">
    <citation type="journal article" date="2019" name="Int. J. Syst. Evol. Microbiol.">
        <title>The Global Catalogue of Microorganisms (GCM) 10K type strain sequencing project: providing services to taxonomists for standard genome sequencing and annotation.</title>
        <authorList>
            <consortium name="The Broad Institute Genomics Platform"/>
            <consortium name="The Broad Institute Genome Sequencing Center for Infectious Disease"/>
            <person name="Wu L."/>
            <person name="Ma J."/>
        </authorList>
    </citation>
    <scope>NUCLEOTIDE SEQUENCE [LARGE SCALE GENOMIC DNA]</scope>
    <source>
        <strain evidence="3">JCM 3175</strain>
    </source>
</reference>